<evidence type="ECO:0008006" key="5">
    <source>
        <dbReference type="Google" id="ProtNLM"/>
    </source>
</evidence>
<evidence type="ECO:0000256" key="1">
    <source>
        <dbReference type="SAM" id="MobiDB-lite"/>
    </source>
</evidence>
<evidence type="ECO:0000256" key="2">
    <source>
        <dbReference type="SAM" id="SignalP"/>
    </source>
</evidence>
<name>A0ABW0NZC1_9HYPH</name>
<organism evidence="3 4">
    <name type="scientific">Bosea massiliensis</name>
    <dbReference type="NCBI Taxonomy" id="151419"/>
    <lineage>
        <taxon>Bacteria</taxon>
        <taxon>Pseudomonadati</taxon>
        <taxon>Pseudomonadota</taxon>
        <taxon>Alphaproteobacteria</taxon>
        <taxon>Hyphomicrobiales</taxon>
        <taxon>Boseaceae</taxon>
        <taxon>Bosea</taxon>
    </lineage>
</organism>
<dbReference type="RefSeq" id="WP_066716344.1">
    <property type="nucleotide sequence ID" value="NZ_JBHSLU010000008.1"/>
</dbReference>
<dbReference type="Gene3D" id="3.30.1150.10">
    <property type="match status" value="1"/>
</dbReference>
<evidence type="ECO:0000313" key="4">
    <source>
        <dbReference type="Proteomes" id="UP001596060"/>
    </source>
</evidence>
<protein>
    <recommendedName>
        <fullName evidence="5">TonB C-terminal domain-containing protein</fullName>
    </recommendedName>
</protein>
<gene>
    <name evidence="3" type="ORF">ACFPN9_05570</name>
</gene>
<keyword evidence="4" id="KW-1185">Reference proteome</keyword>
<feature type="region of interest" description="Disordered" evidence="1">
    <location>
        <begin position="29"/>
        <end position="95"/>
    </location>
</feature>
<comment type="caution">
    <text evidence="3">The sequence shown here is derived from an EMBL/GenBank/DDBJ whole genome shotgun (WGS) entry which is preliminary data.</text>
</comment>
<feature type="signal peptide" evidence="2">
    <location>
        <begin position="1"/>
        <end position="21"/>
    </location>
</feature>
<dbReference type="EMBL" id="JBHSLU010000008">
    <property type="protein sequence ID" value="MFC5504722.1"/>
    <property type="molecule type" value="Genomic_DNA"/>
</dbReference>
<reference evidence="4" key="1">
    <citation type="journal article" date="2019" name="Int. J. Syst. Evol. Microbiol.">
        <title>The Global Catalogue of Microorganisms (GCM) 10K type strain sequencing project: providing services to taxonomists for standard genome sequencing and annotation.</title>
        <authorList>
            <consortium name="The Broad Institute Genomics Platform"/>
            <consortium name="The Broad Institute Genome Sequencing Center for Infectious Disease"/>
            <person name="Wu L."/>
            <person name="Ma J."/>
        </authorList>
    </citation>
    <scope>NUCLEOTIDE SEQUENCE [LARGE SCALE GENOMIC DNA]</scope>
    <source>
        <strain evidence="4">CCUG 43117</strain>
    </source>
</reference>
<feature type="compositionally biased region" description="Gly residues" evidence="1">
    <location>
        <begin position="68"/>
        <end position="78"/>
    </location>
</feature>
<feature type="chain" id="PRO_5045889076" description="TonB C-terminal domain-containing protein" evidence="2">
    <location>
        <begin position="22"/>
        <end position="221"/>
    </location>
</feature>
<evidence type="ECO:0000313" key="3">
    <source>
        <dbReference type="EMBL" id="MFC5504722.1"/>
    </source>
</evidence>
<keyword evidence="2" id="KW-0732">Signal</keyword>
<proteinExistence type="predicted"/>
<feature type="compositionally biased region" description="Pro residues" evidence="1">
    <location>
        <begin position="45"/>
        <end position="61"/>
    </location>
</feature>
<accession>A0ABW0NZC1</accession>
<sequence length="221" mass="22589">MAGRAQRAVGGALALALLALAADGAVAQGTTDLGLPPASGSQNPVLPPPSGSQNPVLPPPSGQRYLPGVGGRFGGDADGPGAAIRPVPSAPRPGSGEIGVVGTVEPAMKSPDGGALDRLADIAPALRRCWTPPAMDGPESGAMATVRFSLRRDGSLFGQPRVTWQTQNTESDLRRRFTDSVVAAVRSCTPMRLSPQLGAAIAGRPLSIRFHGRAPSNERPI</sequence>
<dbReference type="Proteomes" id="UP001596060">
    <property type="component" value="Unassembled WGS sequence"/>
</dbReference>